<dbReference type="EMBL" id="JYOM01000014">
    <property type="protein sequence ID" value="KKD45401.1"/>
    <property type="molecule type" value="Genomic_DNA"/>
</dbReference>
<dbReference type="InterPro" id="IPR009061">
    <property type="entry name" value="DNA-bd_dom_put_sf"/>
</dbReference>
<keyword evidence="5" id="KW-1185">Reference proteome</keyword>
<reference evidence="4 6" key="2">
    <citation type="submission" date="2020-03" db="EMBL/GenBank/DDBJ databases">
        <title>Soil Listeria distribution.</title>
        <authorList>
            <person name="Liao J."/>
            <person name="Wiedmann M."/>
        </authorList>
    </citation>
    <scope>NUCLEOTIDE SEQUENCE [LARGE SCALE GENOMIC DNA]</scope>
    <source>
        <strain evidence="4 6">FSL L7-1560</strain>
    </source>
</reference>
<keyword evidence="1" id="KW-0238">DNA-binding</keyword>
<dbReference type="PANTHER" id="PTHR30204">
    <property type="entry name" value="REDOX-CYCLING DRUG-SENSING TRANSCRIPTIONAL ACTIVATOR SOXR"/>
    <property type="match status" value="1"/>
</dbReference>
<dbReference type="PANTHER" id="PTHR30204:SF83">
    <property type="entry name" value="TRANSCRIPTIONAL REGULATOR, MERR FAMILY"/>
    <property type="match status" value="1"/>
</dbReference>
<proteinExistence type="predicted"/>
<accession>A0A7X1C5I2</accession>
<name>A0A7X1C5I2_LISSE</name>
<evidence type="ECO:0000313" key="4">
    <source>
        <dbReference type="EMBL" id="MBC1485191.1"/>
    </source>
</evidence>
<dbReference type="CDD" id="cd01109">
    <property type="entry name" value="HTH_YyaN"/>
    <property type="match status" value="1"/>
</dbReference>
<dbReference type="SMART" id="SM00422">
    <property type="entry name" value="HTH_MERR"/>
    <property type="match status" value="1"/>
</dbReference>
<feature type="domain" description="HTH merR-type" evidence="2">
    <location>
        <begin position="1"/>
        <end position="68"/>
    </location>
</feature>
<dbReference type="SUPFAM" id="SSF46955">
    <property type="entry name" value="Putative DNA-binding domain"/>
    <property type="match status" value="1"/>
</dbReference>
<dbReference type="Proteomes" id="UP000033536">
    <property type="component" value="Unassembled WGS sequence"/>
</dbReference>
<comment type="caution">
    <text evidence="4">The sequence shown here is derived from an EMBL/GenBank/DDBJ whole genome shotgun (WGS) entry which is preliminary data.</text>
</comment>
<organism evidence="4 6">
    <name type="scientific">Listeria seeligeri</name>
    <dbReference type="NCBI Taxonomy" id="1640"/>
    <lineage>
        <taxon>Bacteria</taxon>
        <taxon>Bacillati</taxon>
        <taxon>Bacillota</taxon>
        <taxon>Bacilli</taxon>
        <taxon>Bacillales</taxon>
        <taxon>Listeriaceae</taxon>
        <taxon>Listeria</taxon>
    </lineage>
</organism>
<evidence type="ECO:0000313" key="5">
    <source>
        <dbReference type="Proteomes" id="UP000033536"/>
    </source>
</evidence>
<dbReference type="AlphaFoldDB" id="A0A7X1C5I2"/>
<reference evidence="3 5" key="1">
    <citation type="submission" date="2015-02" db="EMBL/GenBank/DDBJ databases">
        <title>Sequencing of Listeria spp. dairy environmental strains.</title>
        <authorList>
            <person name="Muhterem-Uyar M."/>
            <person name="Wagner M."/>
            <person name="Schmitz-Esser S."/>
            <person name="Stessl B."/>
        </authorList>
    </citation>
    <scope>NUCLEOTIDE SEQUENCE [LARGE SCALE GENOMIC DNA]</scope>
    <source>
        <strain evidence="3 5">7KSM</strain>
    </source>
</reference>
<dbReference type="GO" id="GO:0003700">
    <property type="term" value="F:DNA-binding transcription factor activity"/>
    <property type="evidence" value="ECO:0007669"/>
    <property type="project" value="InterPro"/>
</dbReference>
<dbReference type="InterPro" id="IPR000551">
    <property type="entry name" value="MerR-type_HTH_dom"/>
</dbReference>
<evidence type="ECO:0000259" key="2">
    <source>
        <dbReference type="PROSITE" id="PS50937"/>
    </source>
</evidence>
<dbReference type="GO" id="GO:0003677">
    <property type="term" value="F:DNA binding"/>
    <property type="evidence" value="ECO:0007669"/>
    <property type="project" value="UniProtKB-KW"/>
</dbReference>
<dbReference type="EMBL" id="JAARRG010000001">
    <property type="protein sequence ID" value="MBC1485191.1"/>
    <property type="molecule type" value="Genomic_DNA"/>
</dbReference>
<gene>
    <name evidence="4" type="ORF">HB897_02960</name>
    <name evidence="3" type="ORF">UQ68_09010</name>
</gene>
<dbReference type="Gene3D" id="1.10.1660.10">
    <property type="match status" value="1"/>
</dbReference>
<dbReference type="RefSeq" id="WP_003746963.1">
    <property type="nucleotide sequence ID" value="NZ_CP034772.1"/>
</dbReference>
<protein>
    <submittedName>
        <fullName evidence="4">MerR family transcriptional regulator</fullName>
    </submittedName>
</protein>
<evidence type="ECO:0000313" key="3">
    <source>
        <dbReference type="EMBL" id="KKD45401.1"/>
    </source>
</evidence>
<dbReference type="InterPro" id="IPR047057">
    <property type="entry name" value="MerR_fam"/>
</dbReference>
<evidence type="ECO:0000256" key="1">
    <source>
        <dbReference type="ARBA" id="ARBA00023125"/>
    </source>
</evidence>
<dbReference type="Pfam" id="PF13411">
    <property type="entry name" value="MerR_1"/>
    <property type="match status" value="1"/>
</dbReference>
<evidence type="ECO:0000313" key="6">
    <source>
        <dbReference type="Proteomes" id="UP000523362"/>
    </source>
</evidence>
<sequence>MYIKEFSIKTGLSIDTLRYYEEEKLLIPARNEKNYRVYTEEDYCWVQLLLKMKQTSMTLANIKEFAKLQKLGDASLPERIRILDEHLGELFQQQTNLMETITFVSKKMESYQKKVVK</sequence>
<dbReference type="PROSITE" id="PS50937">
    <property type="entry name" value="HTH_MERR_2"/>
    <property type="match status" value="1"/>
</dbReference>
<dbReference type="Proteomes" id="UP000523362">
    <property type="component" value="Unassembled WGS sequence"/>
</dbReference>